<protein>
    <submittedName>
        <fullName evidence="1">Uncharacterized protein</fullName>
    </submittedName>
</protein>
<evidence type="ECO:0000313" key="1">
    <source>
        <dbReference type="EMBL" id="KAA6351991.1"/>
    </source>
</evidence>
<dbReference type="EMBL" id="SNRY01000006">
    <property type="protein sequence ID" value="KAA6352037.1"/>
    <property type="molecule type" value="Genomic_DNA"/>
</dbReference>
<name>A0A5J4T2V7_9ZZZZ</name>
<reference evidence="1" key="1">
    <citation type="submission" date="2019-03" db="EMBL/GenBank/DDBJ databases">
        <title>Single cell metagenomics reveals metabolic interactions within the superorganism composed of flagellate Streblomastix strix and complex community of Bacteroidetes bacteria on its surface.</title>
        <authorList>
            <person name="Treitli S.C."/>
            <person name="Kolisko M."/>
            <person name="Husnik F."/>
            <person name="Keeling P."/>
            <person name="Hampl V."/>
        </authorList>
    </citation>
    <scope>NUCLEOTIDE SEQUENCE</scope>
    <source>
        <strain evidence="1">STM</strain>
    </source>
</reference>
<dbReference type="EMBL" id="SNRY01000006">
    <property type="protein sequence ID" value="KAA6351991.1"/>
    <property type="molecule type" value="Genomic_DNA"/>
</dbReference>
<proteinExistence type="predicted"/>
<organism evidence="1">
    <name type="scientific">termite gut metagenome</name>
    <dbReference type="NCBI Taxonomy" id="433724"/>
    <lineage>
        <taxon>unclassified sequences</taxon>
        <taxon>metagenomes</taxon>
        <taxon>organismal metagenomes</taxon>
    </lineage>
</organism>
<sequence>MTNGEFDNHYQSIVISPDIEYIALVSYIVGSGEILYINDEDLLSDTKIKTKKKGSRRASLYHTNT</sequence>
<dbReference type="AlphaFoldDB" id="A0A5J4T2V7"/>
<comment type="caution">
    <text evidence="1">The sequence shown here is derived from an EMBL/GenBank/DDBJ whole genome shotgun (WGS) entry which is preliminary data.</text>
</comment>
<evidence type="ECO:0000313" key="2">
    <source>
        <dbReference type="EMBL" id="KAA6352037.1"/>
    </source>
</evidence>
<gene>
    <name evidence="1" type="ORF">EZS27_000623</name>
    <name evidence="2" type="ORF">EZS27_000669</name>
</gene>
<accession>A0A5J4T2V7</accession>